<dbReference type="InterPro" id="IPR050131">
    <property type="entry name" value="Peptidase_S8_subtilisin-like"/>
</dbReference>
<dbReference type="Proteomes" id="UP000245956">
    <property type="component" value="Unassembled WGS sequence"/>
</dbReference>
<feature type="signal peptide" evidence="8">
    <location>
        <begin position="1"/>
        <end position="19"/>
    </location>
</feature>
<dbReference type="InterPro" id="IPR037045">
    <property type="entry name" value="S8pro/Inhibitor_I9_sf"/>
</dbReference>
<feature type="region of interest" description="Disordered" evidence="7">
    <location>
        <begin position="269"/>
        <end position="292"/>
    </location>
</feature>
<dbReference type="Gene3D" id="3.40.50.200">
    <property type="entry name" value="Peptidase S8/S53 domain"/>
    <property type="match status" value="1"/>
</dbReference>
<evidence type="ECO:0000259" key="9">
    <source>
        <dbReference type="Pfam" id="PF00082"/>
    </source>
</evidence>
<dbReference type="SUPFAM" id="SSF52743">
    <property type="entry name" value="Subtilisin-like"/>
    <property type="match status" value="1"/>
</dbReference>
<evidence type="ECO:0000256" key="3">
    <source>
        <dbReference type="ARBA" id="ARBA00022729"/>
    </source>
</evidence>
<dbReference type="CDD" id="cd04077">
    <property type="entry name" value="Peptidases_S8_PCSK9_ProteinaseK_like"/>
    <property type="match status" value="1"/>
</dbReference>
<dbReference type="FunFam" id="3.40.50.200:FF:000014">
    <property type="entry name" value="Proteinase K"/>
    <property type="match status" value="1"/>
</dbReference>
<dbReference type="PROSITE" id="PS51892">
    <property type="entry name" value="SUBTILASE"/>
    <property type="match status" value="1"/>
</dbReference>
<proteinExistence type="inferred from homology"/>
<evidence type="ECO:0000256" key="5">
    <source>
        <dbReference type="ARBA" id="ARBA00022825"/>
    </source>
</evidence>
<dbReference type="InterPro" id="IPR000209">
    <property type="entry name" value="Peptidase_S8/S53_dom"/>
</dbReference>
<dbReference type="PRINTS" id="PR00723">
    <property type="entry name" value="SUBTILISIN"/>
</dbReference>
<dbReference type="EMBL" id="LCWV01000004">
    <property type="protein sequence ID" value="PWI73863.1"/>
    <property type="molecule type" value="Genomic_DNA"/>
</dbReference>
<feature type="chain" id="PRO_5015570246" evidence="8">
    <location>
        <begin position="20"/>
        <end position="405"/>
    </location>
</feature>
<keyword evidence="2 6" id="KW-0645">Protease</keyword>
<feature type="active site" description="Charge relay system" evidence="6">
    <location>
        <position position="348"/>
    </location>
</feature>
<evidence type="ECO:0000256" key="7">
    <source>
        <dbReference type="SAM" id="MobiDB-lite"/>
    </source>
</evidence>
<dbReference type="PANTHER" id="PTHR43806">
    <property type="entry name" value="PEPTIDASE S8"/>
    <property type="match status" value="1"/>
</dbReference>
<sequence>MQVLALFFVFSAQAASAVAGRNTLAPLLKSGGQTVPGSYIVKLKDGVLTTQTDVQLSSFTERADHVYTHAFHGFATKLDDESLVALRRRSDVEYIEHDGIASVNGYIEQPNAPWGLVRISHRQRVGTSYVYDDSAGLGTCAYIIDTGVDVTHPEFGNRAQVLKSFVNDTTDGNGHGTHLAGIIGSKTYGVAKKTRIYGVKVLDNSGSGTYSNIIAGMDFVAKDWKTRNCPKGAMANLSLGGSFSAAVNNAAASLVKAGVFTSVAAGGDNSDASRNSPASEPTVCTVGGTTRSDTRLSSSNYGPIVDIFAPGEAITSTWTNGGTVSRDASPLVTLRSHMILQNTISGTSTSAAYITGLGCYLAGFEGNPGAEPLCKRIQELATKDVIQNIPKGTLNLLAFNGNPTG</sequence>
<evidence type="ECO:0000256" key="6">
    <source>
        <dbReference type="PROSITE-ProRule" id="PRU01240"/>
    </source>
</evidence>
<comment type="similarity">
    <text evidence="1 6">Belongs to the peptidase S8 family.</text>
</comment>
<protein>
    <submittedName>
        <fullName evidence="11">Subtilisin-like protease Pr1B</fullName>
    </submittedName>
</protein>
<evidence type="ECO:0000259" key="10">
    <source>
        <dbReference type="Pfam" id="PF05922"/>
    </source>
</evidence>
<comment type="caution">
    <text evidence="11">The sequence shown here is derived from an EMBL/GenBank/DDBJ whole genome shotgun (WGS) entry which is preliminary data.</text>
</comment>
<evidence type="ECO:0000256" key="8">
    <source>
        <dbReference type="SAM" id="SignalP"/>
    </source>
</evidence>
<dbReference type="GO" id="GO:0006508">
    <property type="term" value="P:proteolysis"/>
    <property type="evidence" value="ECO:0007669"/>
    <property type="project" value="UniProtKB-KW"/>
</dbReference>
<evidence type="ECO:0000256" key="2">
    <source>
        <dbReference type="ARBA" id="ARBA00022670"/>
    </source>
</evidence>
<dbReference type="GO" id="GO:0004252">
    <property type="term" value="F:serine-type endopeptidase activity"/>
    <property type="evidence" value="ECO:0007669"/>
    <property type="project" value="UniProtKB-UniRule"/>
</dbReference>
<dbReference type="AlphaFoldDB" id="A0A2U3EHA3"/>
<feature type="domain" description="Inhibitor I9" evidence="10">
    <location>
        <begin position="39"/>
        <end position="99"/>
    </location>
</feature>
<dbReference type="GO" id="GO:0005576">
    <property type="term" value="C:extracellular region"/>
    <property type="evidence" value="ECO:0007669"/>
    <property type="project" value="UniProtKB-ARBA"/>
</dbReference>
<dbReference type="InterPro" id="IPR010259">
    <property type="entry name" value="S8pro/Inhibitor_I9"/>
</dbReference>
<gene>
    <name evidence="11" type="ORF">PCL_09139</name>
</gene>
<feature type="active site" description="Charge relay system" evidence="6">
    <location>
        <position position="175"/>
    </location>
</feature>
<dbReference type="Gene3D" id="3.30.70.80">
    <property type="entry name" value="Peptidase S8 propeptide/proteinase inhibitor I9"/>
    <property type="match status" value="1"/>
</dbReference>
<dbReference type="PROSITE" id="PS00136">
    <property type="entry name" value="SUBTILASE_ASP"/>
    <property type="match status" value="1"/>
</dbReference>
<keyword evidence="3 8" id="KW-0732">Signal</keyword>
<evidence type="ECO:0000313" key="11">
    <source>
        <dbReference type="EMBL" id="PWI73863.1"/>
    </source>
</evidence>
<dbReference type="Pfam" id="PF05922">
    <property type="entry name" value="Inhibitor_I9"/>
    <property type="match status" value="1"/>
</dbReference>
<keyword evidence="4 6" id="KW-0378">Hydrolase</keyword>
<feature type="compositionally biased region" description="Polar residues" evidence="7">
    <location>
        <begin position="270"/>
        <end position="279"/>
    </location>
</feature>
<dbReference type="Pfam" id="PF00082">
    <property type="entry name" value="Peptidase_S8"/>
    <property type="match status" value="1"/>
</dbReference>
<dbReference type="SUPFAM" id="SSF54897">
    <property type="entry name" value="Protease propeptides/inhibitors"/>
    <property type="match status" value="1"/>
</dbReference>
<name>A0A2U3EHA3_PURLI</name>
<feature type="domain" description="Peptidase S8/S53" evidence="9">
    <location>
        <begin position="143"/>
        <end position="358"/>
    </location>
</feature>
<evidence type="ECO:0000256" key="4">
    <source>
        <dbReference type="ARBA" id="ARBA00022801"/>
    </source>
</evidence>
<reference evidence="11 12" key="1">
    <citation type="journal article" date="2016" name="Front. Microbiol.">
        <title>Genome and transcriptome sequences reveal the specific parasitism of the nematophagous Purpureocillium lilacinum 36-1.</title>
        <authorList>
            <person name="Xie J."/>
            <person name="Li S."/>
            <person name="Mo C."/>
            <person name="Xiao X."/>
            <person name="Peng D."/>
            <person name="Wang G."/>
            <person name="Xiao Y."/>
        </authorList>
    </citation>
    <scope>NUCLEOTIDE SEQUENCE [LARGE SCALE GENOMIC DNA]</scope>
    <source>
        <strain evidence="11 12">36-1</strain>
    </source>
</reference>
<dbReference type="InterPro" id="IPR023827">
    <property type="entry name" value="Peptidase_S8_Asp-AS"/>
</dbReference>
<keyword evidence="5 6" id="KW-0720">Serine protease</keyword>
<dbReference type="InterPro" id="IPR036852">
    <property type="entry name" value="Peptidase_S8/S53_dom_sf"/>
</dbReference>
<accession>A0A2U3EHA3</accession>
<organism evidence="11 12">
    <name type="scientific">Purpureocillium lilacinum</name>
    <name type="common">Paecilomyces lilacinus</name>
    <dbReference type="NCBI Taxonomy" id="33203"/>
    <lineage>
        <taxon>Eukaryota</taxon>
        <taxon>Fungi</taxon>
        <taxon>Dikarya</taxon>
        <taxon>Ascomycota</taxon>
        <taxon>Pezizomycotina</taxon>
        <taxon>Sordariomycetes</taxon>
        <taxon>Hypocreomycetidae</taxon>
        <taxon>Hypocreales</taxon>
        <taxon>Ophiocordycipitaceae</taxon>
        <taxon>Purpureocillium</taxon>
    </lineage>
</organism>
<evidence type="ECO:0000256" key="1">
    <source>
        <dbReference type="ARBA" id="ARBA00011073"/>
    </source>
</evidence>
<dbReference type="InterPro" id="IPR015500">
    <property type="entry name" value="Peptidase_S8_subtilisin-rel"/>
</dbReference>
<feature type="active site" description="Charge relay system" evidence="6">
    <location>
        <position position="145"/>
    </location>
</feature>
<dbReference type="PANTHER" id="PTHR43806:SF58">
    <property type="entry name" value="ALKALINE PROTEASE 1-RELATED"/>
    <property type="match status" value="1"/>
</dbReference>
<dbReference type="InterPro" id="IPR034193">
    <property type="entry name" value="PCSK9_ProteinaseK-like"/>
</dbReference>
<evidence type="ECO:0000313" key="12">
    <source>
        <dbReference type="Proteomes" id="UP000245956"/>
    </source>
</evidence>